<protein>
    <submittedName>
        <fullName evidence="1">Uncharacterized protein</fullName>
    </submittedName>
</protein>
<reference evidence="1" key="1">
    <citation type="submission" date="2022-04" db="EMBL/GenBank/DDBJ databases">
        <title>Jade perch genome.</title>
        <authorList>
            <person name="Chao B."/>
        </authorList>
    </citation>
    <scope>NUCLEOTIDE SEQUENCE</scope>
    <source>
        <strain evidence="1">CB-2022</strain>
    </source>
</reference>
<name>A0ACB8WDB3_9TELE</name>
<gene>
    <name evidence="1" type="ORF">L3Q82_010653</name>
</gene>
<proteinExistence type="predicted"/>
<comment type="caution">
    <text evidence="1">The sequence shown here is derived from an EMBL/GenBank/DDBJ whole genome shotgun (WGS) entry which is preliminary data.</text>
</comment>
<sequence>MFEHKGVPSVHVAPGHPRPGGLRQGTGEENLADSRTLGFRRNNVVFVPVMEHWTSSISFTGCMRVYGSLPKPVHMCFVDLEKASDRVPRGILWGVLPRS</sequence>
<evidence type="ECO:0000313" key="2">
    <source>
        <dbReference type="Proteomes" id="UP000831701"/>
    </source>
</evidence>
<dbReference type="Proteomes" id="UP000831701">
    <property type="component" value="Chromosome 12"/>
</dbReference>
<evidence type="ECO:0000313" key="1">
    <source>
        <dbReference type="EMBL" id="KAI3365574.1"/>
    </source>
</evidence>
<accession>A0ACB8WDB3</accession>
<keyword evidence="2" id="KW-1185">Reference proteome</keyword>
<organism evidence="1 2">
    <name type="scientific">Scortum barcoo</name>
    <name type="common">barcoo grunter</name>
    <dbReference type="NCBI Taxonomy" id="214431"/>
    <lineage>
        <taxon>Eukaryota</taxon>
        <taxon>Metazoa</taxon>
        <taxon>Chordata</taxon>
        <taxon>Craniata</taxon>
        <taxon>Vertebrata</taxon>
        <taxon>Euteleostomi</taxon>
        <taxon>Actinopterygii</taxon>
        <taxon>Neopterygii</taxon>
        <taxon>Teleostei</taxon>
        <taxon>Neoteleostei</taxon>
        <taxon>Acanthomorphata</taxon>
        <taxon>Eupercaria</taxon>
        <taxon>Centrarchiformes</taxon>
        <taxon>Terapontoidei</taxon>
        <taxon>Terapontidae</taxon>
        <taxon>Scortum</taxon>
    </lineage>
</organism>
<dbReference type="EMBL" id="CM041542">
    <property type="protein sequence ID" value="KAI3365574.1"/>
    <property type="molecule type" value="Genomic_DNA"/>
</dbReference>